<accession>A0ABM4VYJ3</accession>
<keyword evidence="2" id="KW-1185">Reference proteome</keyword>
<evidence type="ECO:0000313" key="3">
    <source>
        <dbReference type="RefSeq" id="XP_071924597.1"/>
    </source>
</evidence>
<evidence type="ECO:0000256" key="1">
    <source>
        <dbReference type="SAM" id="MobiDB-lite"/>
    </source>
</evidence>
<dbReference type="PANTHER" id="PTHR31579">
    <property type="entry name" value="OS03G0796600 PROTEIN"/>
    <property type="match status" value="1"/>
</dbReference>
<dbReference type="GeneID" id="140003945"/>
<feature type="region of interest" description="Disordered" evidence="1">
    <location>
        <begin position="204"/>
        <end position="223"/>
    </location>
</feature>
<gene>
    <name evidence="3" type="primary">LOC140003945</name>
</gene>
<proteinExistence type="predicted"/>
<dbReference type="Pfam" id="PF04720">
    <property type="entry name" value="PDDEXK_6"/>
    <property type="match status" value="2"/>
</dbReference>
<name>A0ABM4VYJ3_COFAR</name>
<evidence type="ECO:0000313" key="2">
    <source>
        <dbReference type="Proteomes" id="UP001652660"/>
    </source>
</evidence>
<organism evidence="2 3">
    <name type="scientific">Coffea arabica</name>
    <name type="common">Arabian coffee</name>
    <dbReference type="NCBI Taxonomy" id="13443"/>
    <lineage>
        <taxon>Eukaryota</taxon>
        <taxon>Viridiplantae</taxon>
        <taxon>Streptophyta</taxon>
        <taxon>Embryophyta</taxon>
        <taxon>Tracheophyta</taxon>
        <taxon>Spermatophyta</taxon>
        <taxon>Magnoliopsida</taxon>
        <taxon>eudicotyledons</taxon>
        <taxon>Gunneridae</taxon>
        <taxon>Pentapetalae</taxon>
        <taxon>asterids</taxon>
        <taxon>lamiids</taxon>
        <taxon>Gentianales</taxon>
        <taxon>Rubiaceae</taxon>
        <taxon>Ixoroideae</taxon>
        <taxon>Gardenieae complex</taxon>
        <taxon>Bertiereae - Coffeeae clade</taxon>
        <taxon>Coffeeae</taxon>
        <taxon>Coffea</taxon>
    </lineage>
</organism>
<reference evidence="3" key="1">
    <citation type="submission" date="2025-08" db="UniProtKB">
        <authorList>
            <consortium name="RefSeq"/>
        </authorList>
    </citation>
    <scope>IDENTIFICATION</scope>
    <source>
        <tissue evidence="3">Leaves</tissue>
    </source>
</reference>
<dbReference type="RefSeq" id="XP_071924597.1">
    <property type="nucleotide sequence ID" value="XM_072068496.1"/>
</dbReference>
<dbReference type="Proteomes" id="UP001652660">
    <property type="component" value="Chromosome 10c"/>
</dbReference>
<dbReference type="PANTHER" id="PTHR31579:SF49">
    <property type="entry name" value="DUF506 FAMILY PROTEIN"/>
    <property type="match status" value="1"/>
</dbReference>
<sequence>MRGGNGGNCHLLLQYNQKAFIKHDNDHKKFFGSFHGCYTNCIETNINDEEDQNSFGYDGHHETNGHAIEDDDCNDYQPFDHDERTLYWESQEALLQLKKVQHLQEILEQYSSSGSKSREELSSLIQLARNTKLCECLGLDVDDCSKCSRRAIVNFLRRKGINASICTSMWKKTHSIPGAKRSTAERNIHLGPWRKMSFMQMKWSASNQSKHEHQSSSSANKLG</sequence>
<dbReference type="InterPro" id="IPR006502">
    <property type="entry name" value="PDDEXK-like"/>
</dbReference>
<protein>
    <submittedName>
        <fullName evidence="3">Uncharacterized protein isoform X5</fullName>
    </submittedName>
</protein>